<dbReference type="Gene3D" id="3.40.50.720">
    <property type="entry name" value="NAD(P)-binding Rossmann-like Domain"/>
    <property type="match status" value="1"/>
</dbReference>
<name>A0ABM9JAV3_9RALS</name>
<dbReference type="EMBL" id="CATZBU010000003">
    <property type="protein sequence ID" value="CAJ0788073.1"/>
    <property type="molecule type" value="Genomic_DNA"/>
</dbReference>
<dbReference type="SUPFAM" id="SSF51735">
    <property type="entry name" value="NAD(P)-binding Rossmann-fold domains"/>
    <property type="match status" value="1"/>
</dbReference>
<dbReference type="Proteomes" id="UP001189813">
    <property type="component" value="Unassembled WGS sequence"/>
</dbReference>
<dbReference type="InterPro" id="IPR036291">
    <property type="entry name" value="NAD(P)-bd_dom_sf"/>
</dbReference>
<accession>A0ABM9JAV3</accession>
<sequence>MSRAGFRTSRAEFRAQRLKIKGPTPCGKKQQRQSKKPCQRLCGRMFDVLFVNTGTTNPGPTQSIGEVSTEDFVALMMTNALSPMRVAERLAQGAGQQAPIYACHTAYPSSRNPIANSTSISRAAS</sequence>
<comment type="caution">
    <text evidence="1">The sequence shown here is derived from an EMBL/GenBank/DDBJ whole genome shotgun (WGS) entry which is preliminary data.</text>
</comment>
<evidence type="ECO:0000313" key="1">
    <source>
        <dbReference type="EMBL" id="CAJ0788073.1"/>
    </source>
</evidence>
<keyword evidence="2" id="KW-1185">Reference proteome</keyword>
<protein>
    <submittedName>
        <fullName evidence="1">Uncharacterized protein</fullName>
    </submittedName>
</protein>
<proteinExistence type="predicted"/>
<reference evidence="1 2" key="1">
    <citation type="submission" date="2023-07" db="EMBL/GenBank/DDBJ databases">
        <authorList>
            <person name="Peeters C."/>
        </authorList>
    </citation>
    <scope>NUCLEOTIDE SEQUENCE [LARGE SCALE GENOMIC DNA]</scope>
    <source>
        <strain evidence="1 2">LMG 19083</strain>
    </source>
</reference>
<gene>
    <name evidence="1" type="ORF">LMG19083_01670</name>
</gene>
<organism evidence="1 2">
    <name type="scientific">Ralstonia psammae</name>
    <dbReference type="NCBI Taxonomy" id="3058598"/>
    <lineage>
        <taxon>Bacteria</taxon>
        <taxon>Pseudomonadati</taxon>
        <taxon>Pseudomonadota</taxon>
        <taxon>Betaproteobacteria</taxon>
        <taxon>Burkholderiales</taxon>
        <taxon>Burkholderiaceae</taxon>
        <taxon>Ralstonia</taxon>
    </lineage>
</organism>
<evidence type="ECO:0000313" key="2">
    <source>
        <dbReference type="Proteomes" id="UP001189813"/>
    </source>
</evidence>